<proteinExistence type="predicted"/>
<feature type="repeat" description="TPR" evidence="1">
    <location>
        <begin position="275"/>
        <end position="308"/>
    </location>
</feature>
<gene>
    <name evidence="2" type="ORF">NOV72_03107</name>
</gene>
<dbReference type="Pfam" id="PF13432">
    <property type="entry name" value="TPR_16"/>
    <property type="match status" value="5"/>
</dbReference>
<evidence type="ECO:0000313" key="2">
    <source>
        <dbReference type="EMBL" id="SPB15901.1"/>
    </source>
</evidence>
<dbReference type="PROSITE" id="PS50293">
    <property type="entry name" value="TPR_REGION"/>
    <property type="match status" value="3"/>
</dbReference>
<keyword evidence="3" id="KW-1185">Reference proteome</keyword>
<feature type="repeat" description="TPR" evidence="1">
    <location>
        <begin position="207"/>
        <end position="240"/>
    </location>
</feature>
<dbReference type="SUPFAM" id="SSF48452">
    <property type="entry name" value="TPR-like"/>
    <property type="match status" value="2"/>
</dbReference>
<feature type="repeat" description="TPR" evidence="1">
    <location>
        <begin position="71"/>
        <end position="104"/>
    </location>
</feature>
<dbReference type="PANTHER" id="PTHR44809:SF1">
    <property type="entry name" value="PROTEIN O-MANNOSYL-TRANSFERASE TMTC1"/>
    <property type="match status" value="1"/>
</dbReference>
<dbReference type="Gene3D" id="1.25.40.10">
    <property type="entry name" value="Tetratricopeptide repeat domain"/>
    <property type="match status" value="3"/>
</dbReference>
<sequence>MLSAIAATCQPRFSGQAAPVWENAGFAFPGQKFLPVMDTVFARGFAAHRDGRLTDAERDYQAALAAEPRHVDALHYLGVLRHQQGQHAEAAELVRRAVDLRPSDAGLQLNLGNALKALGRLDDAIERFRNALTLAPGFPLAQYNLGNAYTAAGRHEDAADAFEKALRLQPNDPAAWNNFGNALSALRRFKDAAHAFKRALALRPRHAGAHNNLGMALNALGDTLGAISHFRAALDAEPNYVAAHFNLGNLLDTNGHPEDALPVLRKAVALQPHFAPGYFGLGHALAKLGRHDEALPHFERAVGLDPKYGVAWLCLGNTHLALGAHGAALRAFDEALRIEPSMPAAHLNRALTLLTTGDYARGFPAYEWRLQTPGSAPAPRLPRWNGEPMPRRTLLVRAEQGFGDTLQFVRFVAFAAKRVGKLVLEVQPALMPLLAPAAQAARVELKSQSDGVRTHADAFCPLLSLPLALGMTAPDAIPARAPYLVVPANYRRKWRGSIGGQERRKIGIAWSGRMQPGETRSVPVSELAPLLAIEGIDWIVLQPVLTGRERDVLRAHPNAKSIHTLEGRLKNFADTGAIVDRLDAVVSVDTSVAHLAGALGKPLWVMLPFAADWRWGIDTAENMWYPQARLVRQQTPGRWREVIEAAAAELALLPA</sequence>
<dbReference type="SUPFAM" id="SSF53756">
    <property type="entry name" value="UDP-Glycosyltransferase/glycogen phosphorylase"/>
    <property type="match status" value="1"/>
</dbReference>
<evidence type="ECO:0000256" key="1">
    <source>
        <dbReference type="PROSITE-ProRule" id="PRU00339"/>
    </source>
</evidence>
<reference evidence="3" key="1">
    <citation type="submission" date="2018-01" db="EMBL/GenBank/DDBJ databases">
        <authorList>
            <person name="Peeters C."/>
        </authorList>
    </citation>
    <scope>NUCLEOTIDE SEQUENCE [LARGE SCALE GENOMIC DNA]</scope>
</reference>
<dbReference type="Gene3D" id="3.40.50.2000">
    <property type="entry name" value="Glycogen Phosphorylase B"/>
    <property type="match status" value="1"/>
</dbReference>
<dbReference type="Proteomes" id="UP000238169">
    <property type="component" value="Unassembled WGS sequence"/>
</dbReference>
<feature type="repeat" description="TPR" evidence="1">
    <location>
        <begin position="105"/>
        <end position="138"/>
    </location>
</feature>
<name>A0A2U3I717_9BURK</name>
<dbReference type="PROSITE" id="PS50005">
    <property type="entry name" value="TPR"/>
    <property type="match status" value="8"/>
</dbReference>
<organism evidence="2 3">
    <name type="scientific">Caballeronia novacaledonica</name>
    <dbReference type="NCBI Taxonomy" id="1544861"/>
    <lineage>
        <taxon>Bacteria</taxon>
        <taxon>Pseudomonadati</taxon>
        <taxon>Pseudomonadota</taxon>
        <taxon>Betaproteobacteria</taxon>
        <taxon>Burkholderiales</taxon>
        <taxon>Burkholderiaceae</taxon>
        <taxon>Caballeronia</taxon>
    </lineage>
</organism>
<dbReference type="InterPro" id="IPR052943">
    <property type="entry name" value="TMTC_O-mannosyl-trnsfr"/>
</dbReference>
<evidence type="ECO:0000313" key="3">
    <source>
        <dbReference type="Proteomes" id="UP000238169"/>
    </source>
</evidence>
<feature type="repeat" description="TPR" evidence="1">
    <location>
        <begin position="241"/>
        <end position="274"/>
    </location>
</feature>
<feature type="repeat" description="TPR" evidence="1">
    <location>
        <begin position="173"/>
        <end position="206"/>
    </location>
</feature>
<keyword evidence="1" id="KW-0802">TPR repeat</keyword>
<dbReference type="InterPro" id="IPR019734">
    <property type="entry name" value="TPR_rpt"/>
</dbReference>
<dbReference type="PANTHER" id="PTHR44809">
    <property type="match status" value="1"/>
</dbReference>
<dbReference type="SMART" id="SM00028">
    <property type="entry name" value="TPR"/>
    <property type="match status" value="10"/>
</dbReference>
<feature type="repeat" description="TPR" evidence="1">
    <location>
        <begin position="309"/>
        <end position="342"/>
    </location>
</feature>
<dbReference type="AlphaFoldDB" id="A0A2U3I717"/>
<dbReference type="InterPro" id="IPR011990">
    <property type="entry name" value="TPR-like_helical_dom_sf"/>
</dbReference>
<protein>
    <submittedName>
        <fullName evidence="2">TPR domain-containing protein</fullName>
    </submittedName>
</protein>
<dbReference type="EMBL" id="OGTP01000009">
    <property type="protein sequence ID" value="SPB15901.1"/>
    <property type="molecule type" value="Genomic_DNA"/>
</dbReference>
<feature type="repeat" description="TPR" evidence="1">
    <location>
        <begin position="139"/>
        <end position="172"/>
    </location>
</feature>
<accession>A0A2U3I717</accession>